<organism evidence="3 4">
    <name type="scientific">Aureimonas ureilytica</name>
    <dbReference type="NCBI Taxonomy" id="401562"/>
    <lineage>
        <taxon>Bacteria</taxon>
        <taxon>Pseudomonadati</taxon>
        <taxon>Pseudomonadota</taxon>
        <taxon>Alphaproteobacteria</taxon>
        <taxon>Hyphomicrobiales</taxon>
        <taxon>Aurantimonadaceae</taxon>
        <taxon>Aureimonas</taxon>
    </lineage>
</organism>
<dbReference type="RefSeq" id="WP_058634004.1">
    <property type="nucleotide sequence ID" value="NZ_LDPZ01000010.1"/>
</dbReference>
<evidence type="ECO:0000259" key="2">
    <source>
        <dbReference type="Pfam" id="PF00561"/>
    </source>
</evidence>
<evidence type="ECO:0000256" key="1">
    <source>
        <dbReference type="ARBA" id="ARBA00022801"/>
    </source>
</evidence>
<gene>
    <name evidence="3" type="ORF">NS226_04655</name>
</gene>
<dbReference type="PATRIC" id="fig|401562.3.peg.145"/>
<dbReference type="OrthoDB" id="7375358at2"/>
<dbReference type="PANTHER" id="PTHR43798:SF31">
    <property type="entry name" value="AB HYDROLASE SUPERFAMILY PROTEIN YCLE"/>
    <property type="match status" value="1"/>
</dbReference>
<dbReference type="Pfam" id="PF00561">
    <property type="entry name" value="Abhydrolase_1"/>
    <property type="match status" value="1"/>
</dbReference>
<dbReference type="InterPro" id="IPR000639">
    <property type="entry name" value="Epox_hydrolase-like"/>
</dbReference>
<sequence>MSGRDITTSDGVRLHLDDAGGAAAPVFFQHGLCGDSGQTREAFPASAGFRLKTLEMRGHGRSEAGALSRLSIATFTDDLITAIEEEGAGPVVVGGISMGAAIALRLAVLRPDLVRGLLFVRPAWVLERAPTNMRPNAEVGELIAASGGEEGRQRFEAGGTARRLAVDAPDNLASLRSFFTREPLSVTSALLRAISVDGPGVSAEALARLSVPTLVVGHERDVVHPLAHAKALAGLIPGARFSEITPKASDRARYLADLHQALSAFLLELSR</sequence>
<evidence type="ECO:0000313" key="4">
    <source>
        <dbReference type="Proteomes" id="UP000078272"/>
    </source>
</evidence>
<dbReference type="SUPFAM" id="SSF53474">
    <property type="entry name" value="alpha/beta-Hydrolases"/>
    <property type="match status" value="1"/>
</dbReference>
<accession>A0A175RCC5</accession>
<reference evidence="3 4" key="1">
    <citation type="journal article" date="2016" name="Front. Microbiol.">
        <title>Genomic Resource of Rice Seed Associated Bacteria.</title>
        <authorList>
            <person name="Midha S."/>
            <person name="Bansal K."/>
            <person name="Sharma S."/>
            <person name="Kumar N."/>
            <person name="Patil P.P."/>
            <person name="Chaudhry V."/>
            <person name="Patil P.B."/>
        </authorList>
    </citation>
    <scope>NUCLEOTIDE SEQUENCE [LARGE SCALE GENOMIC DNA]</scope>
    <source>
        <strain evidence="3 4">NS226</strain>
    </source>
</reference>
<dbReference type="InterPro" id="IPR029058">
    <property type="entry name" value="AB_hydrolase_fold"/>
</dbReference>
<dbReference type="PANTHER" id="PTHR43798">
    <property type="entry name" value="MONOACYLGLYCEROL LIPASE"/>
    <property type="match status" value="1"/>
</dbReference>
<dbReference type="InterPro" id="IPR000073">
    <property type="entry name" value="AB_hydrolase_1"/>
</dbReference>
<dbReference type="PRINTS" id="PR00412">
    <property type="entry name" value="EPOXHYDRLASE"/>
</dbReference>
<dbReference type="GO" id="GO:0016020">
    <property type="term" value="C:membrane"/>
    <property type="evidence" value="ECO:0007669"/>
    <property type="project" value="TreeGrafter"/>
</dbReference>
<protein>
    <submittedName>
        <fullName evidence="3">Alpha/beta hydrolase</fullName>
    </submittedName>
</protein>
<dbReference type="GO" id="GO:0016787">
    <property type="term" value="F:hydrolase activity"/>
    <property type="evidence" value="ECO:0007669"/>
    <property type="project" value="UniProtKB-KW"/>
</dbReference>
<dbReference type="InterPro" id="IPR050266">
    <property type="entry name" value="AB_hydrolase_sf"/>
</dbReference>
<name>A0A175RCC5_9HYPH</name>
<keyword evidence="1 3" id="KW-0378">Hydrolase</keyword>
<dbReference type="AlphaFoldDB" id="A0A175RCC5"/>
<evidence type="ECO:0000313" key="3">
    <source>
        <dbReference type="EMBL" id="KTQ97249.1"/>
    </source>
</evidence>
<dbReference type="Gene3D" id="3.40.50.1820">
    <property type="entry name" value="alpha/beta hydrolase"/>
    <property type="match status" value="1"/>
</dbReference>
<dbReference type="STRING" id="401562.NS365_11430"/>
<dbReference type="Proteomes" id="UP000078272">
    <property type="component" value="Unassembled WGS sequence"/>
</dbReference>
<comment type="caution">
    <text evidence="3">The sequence shown here is derived from an EMBL/GenBank/DDBJ whole genome shotgun (WGS) entry which is preliminary data.</text>
</comment>
<feature type="domain" description="AB hydrolase-1" evidence="2">
    <location>
        <begin position="25"/>
        <end position="122"/>
    </location>
</feature>
<dbReference type="EMBL" id="LDPZ01000010">
    <property type="protein sequence ID" value="KTQ97249.1"/>
    <property type="molecule type" value="Genomic_DNA"/>
</dbReference>
<dbReference type="PRINTS" id="PR00111">
    <property type="entry name" value="ABHYDROLASE"/>
</dbReference>
<proteinExistence type="predicted"/>